<dbReference type="EMBL" id="OU503036">
    <property type="protein sequence ID" value="CAI9753829.1"/>
    <property type="molecule type" value="Genomic_DNA"/>
</dbReference>
<name>A0AAD1YP26_9LAMI</name>
<feature type="region of interest" description="Disordered" evidence="1">
    <location>
        <begin position="18"/>
        <end position="86"/>
    </location>
</feature>
<feature type="compositionally biased region" description="Basic and acidic residues" evidence="1">
    <location>
        <begin position="71"/>
        <end position="86"/>
    </location>
</feature>
<feature type="compositionally biased region" description="Basic and acidic residues" evidence="1">
    <location>
        <begin position="32"/>
        <end position="59"/>
    </location>
</feature>
<organism evidence="2 3">
    <name type="scientific">Fraxinus pennsylvanica</name>
    <dbReference type="NCBI Taxonomy" id="56036"/>
    <lineage>
        <taxon>Eukaryota</taxon>
        <taxon>Viridiplantae</taxon>
        <taxon>Streptophyta</taxon>
        <taxon>Embryophyta</taxon>
        <taxon>Tracheophyta</taxon>
        <taxon>Spermatophyta</taxon>
        <taxon>Magnoliopsida</taxon>
        <taxon>eudicotyledons</taxon>
        <taxon>Gunneridae</taxon>
        <taxon>Pentapetalae</taxon>
        <taxon>asterids</taxon>
        <taxon>lamiids</taxon>
        <taxon>Lamiales</taxon>
        <taxon>Oleaceae</taxon>
        <taxon>Oleeae</taxon>
        <taxon>Fraxinus</taxon>
    </lineage>
</organism>
<evidence type="ECO:0000313" key="3">
    <source>
        <dbReference type="Proteomes" id="UP000834106"/>
    </source>
</evidence>
<gene>
    <name evidence="2" type="ORF">FPE_LOCUS1260</name>
</gene>
<protein>
    <submittedName>
        <fullName evidence="2">Uncharacterized protein</fullName>
    </submittedName>
</protein>
<dbReference type="Proteomes" id="UP000834106">
    <property type="component" value="Chromosome 1"/>
</dbReference>
<proteinExistence type="predicted"/>
<dbReference type="AlphaFoldDB" id="A0AAD1YP26"/>
<reference evidence="2" key="1">
    <citation type="submission" date="2023-05" db="EMBL/GenBank/DDBJ databases">
        <authorList>
            <person name="Huff M."/>
        </authorList>
    </citation>
    <scope>NUCLEOTIDE SEQUENCE</scope>
</reference>
<keyword evidence="3" id="KW-1185">Reference proteome</keyword>
<evidence type="ECO:0000256" key="1">
    <source>
        <dbReference type="SAM" id="MobiDB-lite"/>
    </source>
</evidence>
<accession>A0AAD1YP26</accession>
<sequence>MGSWAALFEFIASGSIFADNEEDGRPQSKGIGRSDQRETGWERDGEPKDVNHICKENKFKNPSSQEVCSGNKRENEGSRSPGYRKDDNRISHIAAVICDIFGEFDDEEQAEYTVQNQSEDKEKKALVDERRDFWKNSRPEDIVPDGAQYKPEEEYTEVEQEKKDGLSPVLEIPVHHPLADPSKVCLISYFLEF</sequence>
<evidence type="ECO:0000313" key="2">
    <source>
        <dbReference type="EMBL" id="CAI9753829.1"/>
    </source>
</evidence>